<evidence type="ECO:0000313" key="4">
    <source>
        <dbReference type="Proteomes" id="UP000827721"/>
    </source>
</evidence>
<dbReference type="SMART" id="SM01037">
    <property type="entry name" value="Bet_v_1"/>
    <property type="match status" value="1"/>
</dbReference>
<dbReference type="CDD" id="cd07816">
    <property type="entry name" value="Bet_v1-like"/>
    <property type="match status" value="2"/>
</dbReference>
<gene>
    <name evidence="3" type="ORF">JRO89_XSUnG0203400</name>
</gene>
<keyword evidence="4" id="KW-1185">Reference proteome</keyword>
<dbReference type="InterPro" id="IPR000916">
    <property type="entry name" value="Bet_v_I/MLP"/>
</dbReference>
<evidence type="ECO:0000259" key="2">
    <source>
        <dbReference type="SMART" id="SM01037"/>
    </source>
</evidence>
<protein>
    <recommendedName>
        <fullName evidence="2">Bet v I/Major latex protein domain-containing protein</fullName>
    </recommendedName>
</protein>
<evidence type="ECO:0000256" key="1">
    <source>
        <dbReference type="ARBA" id="ARBA00009744"/>
    </source>
</evidence>
<proteinExistence type="inferred from homology"/>
<reference evidence="3 4" key="1">
    <citation type="submission" date="2021-02" db="EMBL/GenBank/DDBJ databases">
        <title>Plant Genome Project.</title>
        <authorList>
            <person name="Zhang R.-G."/>
        </authorList>
    </citation>
    <scope>NUCLEOTIDE SEQUENCE [LARGE SCALE GENOMIC DNA]</scope>
    <source>
        <tissue evidence="3">Leaves</tissue>
    </source>
</reference>
<feature type="domain" description="Bet v I/Major latex protein" evidence="2">
    <location>
        <begin position="187"/>
        <end position="337"/>
    </location>
</feature>
<comment type="similarity">
    <text evidence="1">Belongs to the BetVI family.</text>
</comment>
<comment type="caution">
    <text evidence="3">The sequence shown here is derived from an EMBL/GenBank/DDBJ whole genome shotgun (WGS) entry which is preliminary data.</text>
</comment>
<dbReference type="PANTHER" id="PTHR31213:SF174">
    <property type="entry name" value="MAJOR ALLERGEN PRU AR 1-LIKE"/>
    <property type="match status" value="1"/>
</dbReference>
<dbReference type="EMBL" id="JAFEMO010000583">
    <property type="protein sequence ID" value="KAH7511427.1"/>
    <property type="molecule type" value="Genomic_DNA"/>
</dbReference>
<dbReference type="Proteomes" id="UP000827721">
    <property type="component" value="Unassembled WGS sequence"/>
</dbReference>
<evidence type="ECO:0000313" key="3">
    <source>
        <dbReference type="EMBL" id="KAH7511427.1"/>
    </source>
</evidence>
<accession>A0ABQ8GX79</accession>
<dbReference type="Pfam" id="PF00407">
    <property type="entry name" value="Bet_v_1"/>
    <property type="match status" value="2"/>
</dbReference>
<dbReference type="InterPro" id="IPR023393">
    <property type="entry name" value="START-like_dom_sf"/>
</dbReference>
<dbReference type="PANTHER" id="PTHR31213">
    <property type="entry name" value="OS08G0374000 PROTEIN-RELATED"/>
    <property type="match status" value="1"/>
</dbReference>
<sequence>MADQESGNFHEKGVMGAFTYTDEYTSPVAPARLFKALIVDSHNLIPKLLPMAVKSIEIIEGSQVKCIKNRIDELDVENFSYKYSLIEGDGLMDKLEKVTYKVKFETTPDGGSKNKMTSTYYTKGDFVLTEEEIKEGKEKALGITESLQPSTFFSHKKKNFLLQQVDLSPPRSCKPQLSRLNMDSSKKITQSFVTQVTPARMFKALILDSHNICPKLMFSSIKSIELIEGDGEVGTIKQVNFIEGSLVKYMKQRIDMLDKEKYICKYTFIEGDVVMERLELITYEVKFEGYGHGGCVCKISSEYKPKEGTEITEVDIELGKDRAIGMYEVVEAYLLAHPRAYT</sequence>
<dbReference type="PRINTS" id="PR00634">
    <property type="entry name" value="BETALLERGEN"/>
</dbReference>
<dbReference type="SUPFAM" id="SSF55961">
    <property type="entry name" value="Bet v1-like"/>
    <property type="match status" value="2"/>
</dbReference>
<dbReference type="PROSITE" id="PS00451">
    <property type="entry name" value="PATHOGENESIS_BETVI"/>
    <property type="match status" value="1"/>
</dbReference>
<name>A0ABQ8GX79_9ROSI</name>
<dbReference type="InterPro" id="IPR050279">
    <property type="entry name" value="Plant_def-hormone_signal"/>
</dbReference>
<dbReference type="InterPro" id="IPR024949">
    <property type="entry name" value="Bet_v_I_allergen"/>
</dbReference>
<dbReference type="Gene3D" id="3.30.530.20">
    <property type="match status" value="2"/>
</dbReference>
<organism evidence="3 4">
    <name type="scientific">Xanthoceras sorbifolium</name>
    <dbReference type="NCBI Taxonomy" id="99658"/>
    <lineage>
        <taxon>Eukaryota</taxon>
        <taxon>Viridiplantae</taxon>
        <taxon>Streptophyta</taxon>
        <taxon>Embryophyta</taxon>
        <taxon>Tracheophyta</taxon>
        <taxon>Spermatophyta</taxon>
        <taxon>Magnoliopsida</taxon>
        <taxon>eudicotyledons</taxon>
        <taxon>Gunneridae</taxon>
        <taxon>Pentapetalae</taxon>
        <taxon>rosids</taxon>
        <taxon>malvids</taxon>
        <taxon>Sapindales</taxon>
        <taxon>Sapindaceae</taxon>
        <taxon>Xanthoceroideae</taxon>
        <taxon>Xanthoceras</taxon>
    </lineage>
</organism>